<dbReference type="SUPFAM" id="SSF48403">
    <property type="entry name" value="Ankyrin repeat"/>
    <property type="match status" value="1"/>
</dbReference>
<dbReference type="InterPro" id="IPR052050">
    <property type="entry name" value="SecEffector_AnkRepeat"/>
</dbReference>
<evidence type="ECO:0000313" key="1">
    <source>
        <dbReference type="EMBL" id="AVK77130.1"/>
    </source>
</evidence>
<dbReference type="InterPro" id="IPR002110">
    <property type="entry name" value="Ankyrin_rpt"/>
</dbReference>
<reference evidence="1" key="1">
    <citation type="journal article" date="2018" name="Nat. Commun.">
        <title>Diversity and evolution of the emerging Pandoraviridae family.</title>
        <authorList>
            <person name="Legendre M."/>
            <person name="Fabre E."/>
            <person name="Poirot O."/>
            <person name="Jeudy S."/>
            <person name="Lartigue A."/>
            <person name="Alempic J.M."/>
            <person name="Beucher L."/>
            <person name="Philippe N."/>
            <person name="Bertaux L."/>
            <person name="Christo-Foroux E."/>
            <person name="Labadie K."/>
            <person name="Coute Y."/>
            <person name="Abergel C."/>
            <person name="Claverie J.M."/>
        </authorList>
    </citation>
    <scope>NUCLEOTIDE SEQUENCE [LARGE SCALE GENOMIC DNA]</scope>
    <source>
        <strain evidence="1">Macleodensis</strain>
    </source>
</reference>
<sequence>MTTAAPVGIADLPNEIICCIADLLDDASFCAARAAHGIFRVHSRDEIHSKRRVPRWLAGNPRRYIRRGHVEAVEAWKASGYRFTTWDLFCAVEEGHAMIVTMLYEDCIAGCMNEGVDLFATAASEGHLNIVRLLHERDCPGCTPNAIDYAASWGHVAIVKYLHNNRTEGCTKDALRDAAMSGHLDVVEFLCSNRSEGRIADALMESVLHNRDCAQVTAHLAHEYIVRDLHSTDQRLDPCDLAQTLPSVAATLGYTATVDALAQLIVQEEDAQYWFETGAKAAAKAGLVDTVRVLVPRCSRWQTKGILIAAAEHGHANVVRAMLGNDHPIREPAALTAAAHKGHTEVVRLLLSLDCTRGWLQDAECADALGSAAIGGHLDTLVFLCEHMHLIGADIREPTAHARAVRGAAMRKHVDCVRFLVDTAGGDALVARAMEDCVTSGQTDALRLLFDLYGTDLFAECATESVHEPSDYLPRLRALCLRPKIVAIDLDVRNCRCASTCRFALLGKAASSRSKAMFDLLCKTWLRP</sequence>
<dbReference type="Proteomes" id="UP000249758">
    <property type="component" value="Segment"/>
</dbReference>
<dbReference type="SMART" id="SM00248">
    <property type="entry name" value="ANK"/>
    <property type="match status" value="4"/>
</dbReference>
<dbReference type="RefSeq" id="YP_009481126.1">
    <property type="nucleotide sequence ID" value="NC_037665.1"/>
</dbReference>
<dbReference type="InterPro" id="IPR036770">
    <property type="entry name" value="Ankyrin_rpt-contain_sf"/>
</dbReference>
<dbReference type="KEGG" id="vg:36841585"/>
<dbReference type="GeneID" id="36841585"/>
<dbReference type="PANTHER" id="PTHR46586:SF3">
    <property type="entry name" value="ANKYRIN REPEAT-CONTAINING PROTEIN"/>
    <property type="match status" value="1"/>
</dbReference>
<gene>
    <name evidence="1" type="ORF">pmac_cds_442</name>
</gene>
<dbReference type="Gene3D" id="1.25.40.20">
    <property type="entry name" value="Ankyrin repeat-containing domain"/>
    <property type="match status" value="2"/>
</dbReference>
<dbReference type="PANTHER" id="PTHR46586">
    <property type="entry name" value="ANKYRIN REPEAT-CONTAINING PROTEIN"/>
    <property type="match status" value="1"/>
</dbReference>
<proteinExistence type="predicted"/>
<organism evidence="1">
    <name type="scientific">Pandoravirus macleodensis</name>
    <dbReference type="NCBI Taxonomy" id="2107707"/>
    <lineage>
        <taxon>Viruses</taxon>
        <taxon>Pandoravirus</taxon>
    </lineage>
</organism>
<dbReference type="EMBL" id="MG011691">
    <property type="protein sequence ID" value="AVK77130.1"/>
    <property type="molecule type" value="Genomic_DNA"/>
</dbReference>
<accession>A0A2U7UFP1</accession>
<protein>
    <submittedName>
        <fullName evidence="1">Ankyrin repeat domain containing protein</fullName>
    </submittedName>
</protein>
<dbReference type="Pfam" id="PF12796">
    <property type="entry name" value="Ank_2"/>
    <property type="match status" value="2"/>
</dbReference>
<name>A0A2U7UFP1_9VIRU</name>